<sequence length="237" mass="26215">MDLPLVLVIVVTSVIQSVFGVGVLLFGTPLLLMFGYPFVPTLATLLPISLTINLLQVIGGQKHIHFAFYRRLLLYSVPPIVLLLAFTVTMAVNVSFVIGLFLLLISLKAFSARVEKGIGYLFRFEKSFLLLQGIVHGLTNLGGSLLTSKVFSLKISKPEKRATISLSYLTFALFQLLTLASLDQLGDFNLYYVLIGSLVFILTEGLVYRKIPSQQYDTLFAGFLFFSGSMLIYKGVL</sequence>
<name>A0AAE9Z9I8_9GAMM</name>
<dbReference type="AlphaFoldDB" id="A0AAE9Z9I8"/>
<feature type="transmembrane region" description="Helical" evidence="6">
    <location>
        <begin position="127"/>
        <end position="151"/>
    </location>
</feature>
<dbReference type="GO" id="GO:0005886">
    <property type="term" value="C:plasma membrane"/>
    <property type="evidence" value="ECO:0007669"/>
    <property type="project" value="UniProtKB-SubCell"/>
</dbReference>
<keyword evidence="8" id="KW-1185">Reference proteome</keyword>
<feature type="transmembrane region" description="Helical" evidence="6">
    <location>
        <begin position="80"/>
        <end position="107"/>
    </location>
</feature>
<keyword evidence="5 6" id="KW-0472">Membrane</keyword>
<gene>
    <name evidence="7" type="ORF">SG34_031295</name>
</gene>
<feature type="transmembrane region" description="Helical" evidence="6">
    <location>
        <begin position="188"/>
        <end position="207"/>
    </location>
</feature>
<dbReference type="EMBL" id="CP059734">
    <property type="protein sequence ID" value="WDE09251.1"/>
    <property type="molecule type" value="Genomic_DNA"/>
</dbReference>
<feature type="transmembrane region" description="Helical" evidence="6">
    <location>
        <begin position="163"/>
        <end position="182"/>
    </location>
</feature>
<protein>
    <recommendedName>
        <fullName evidence="6">Probable membrane transporter protein</fullName>
    </recommendedName>
</protein>
<evidence type="ECO:0000256" key="1">
    <source>
        <dbReference type="ARBA" id="ARBA00004141"/>
    </source>
</evidence>
<evidence type="ECO:0000256" key="5">
    <source>
        <dbReference type="ARBA" id="ARBA00023136"/>
    </source>
</evidence>
<evidence type="ECO:0000256" key="2">
    <source>
        <dbReference type="ARBA" id="ARBA00009142"/>
    </source>
</evidence>
<dbReference type="Pfam" id="PF01925">
    <property type="entry name" value="TauE"/>
    <property type="match status" value="1"/>
</dbReference>
<comment type="subcellular location">
    <subcellularLocation>
        <location evidence="6">Cell membrane</location>
        <topology evidence="6">Multi-pass membrane protein</topology>
    </subcellularLocation>
    <subcellularLocation>
        <location evidence="1">Membrane</location>
        <topology evidence="1">Multi-pass membrane protein</topology>
    </subcellularLocation>
</comment>
<evidence type="ECO:0000313" key="8">
    <source>
        <dbReference type="Proteomes" id="UP000032352"/>
    </source>
</evidence>
<feature type="transmembrane region" description="Helical" evidence="6">
    <location>
        <begin position="5"/>
        <end position="26"/>
    </location>
</feature>
<comment type="similarity">
    <text evidence="2 6">Belongs to the 4-toluene sulfonate uptake permease (TSUP) (TC 2.A.102) family.</text>
</comment>
<evidence type="ECO:0000256" key="4">
    <source>
        <dbReference type="ARBA" id="ARBA00022989"/>
    </source>
</evidence>
<keyword evidence="6" id="KW-1003">Cell membrane</keyword>
<keyword evidence="3 6" id="KW-0812">Transmembrane</keyword>
<evidence type="ECO:0000313" key="7">
    <source>
        <dbReference type="EMBL" id="WDE09251.1"/>
    </source>
</evidence>
<evidence type="ECO:0000256" key="3">
    <source>
        <dbReference type="ARBA" id="ARBA00022692"/>
    </source>
</evidence>
<reference evidence="7 8" key="2">
    <citation type="journal article" date="2022" name="Mar. Drugs">
        <title>Bioassay-Guided Fractionation Leads to the Detection of Cholic Acid Generated by the Rare Thalassomonas sp.</title>
        <authorList>
            <person name="Pheiffer F."/>
            <person name="Schneider Y.K."/>
            <person name="Hansen E.H."/>
            <person name="Andersen J.H."/>
            <person name="Isaksson J."/>
            <person name="Busche T."/>
            <person name="R C."/>
            <person name="Kalinowski J."/>
            <person name="Zyl L.V."/>
            <person name="Trindade M."/>
        </authorList>
    </citation>
    <scope>NUCLEOTIDE SEQUENCE [LARGE SCALE GENOMIC DNA]</scope>
    <source>
        <strain evidence="7 8">XOM25</strain>
    </source>
</reference>
<dbReference type="RefSeq" id="WP_044837560.1">
    <property type="nucleotide sequence ID" value="NZ_CP059734.1"/>
</dbReference>
<evidence type="ECO:0000256" key="6">
    <source>
        <dbReference type="RuleBase" id="RU363041"/>
    </source>
</evidence>
<dbReference type="KEGG" id="tvd:SG34_031295"/>
<reference evidence="7 8" key="1">
    <citation type="journal article" date="2015" name="Genome Announc.">
        <title>Draft Genome Sequences of Marine Isolates of Thalassomonas viridans and Thalassomonas actiniarum.</title>
        <authorList>
            <person name="Olonade I."/>
            <person name="van Zyl L.J."/>
            <person name="Trindade M."/>
        </authorList>
    </citation>
    <scope>NUCLEOTIDE SEQUENCE [LARGE SCALE GENOMIC DNA]</scope>
    <source>
        <strain evidence="7 8">XOM25</strain>
    </source>
</reference>
<accession>A0AAE9Z9I8</accession>
<organism evidence="7 8">
    <name type="scientific">Thalassomonas viridans</name>
    <dbReference type="NCBI Taxonomy" id="137584"/>
    <lineage>
        <taxon>Bacteria</taxon>
        <taxon>Pseudomonadati</taxon>
        <taxon>Pseudomonadota</taxon>
        <taxon>Gammaproteobacteria</taxon>
        <taxon>Alteromonadales</taxon>
        <taxon>Colwelliaceae</taxon>
        <taxon>Thalassomonas</taxon>
    </lineage>
</organism>
<dbReference type="Proteomes" id="UP000032352">
    <property type="component" value="Chromosome pTvir"/>
</dbReference>
<proteinExistence type="inferred from homology"/>
<keyword evidence="4 6" id="KW-1133">Transmembrane helix</keyword>
<feature type="transmembrane region" description="Helical" evidence="6">
    <location>
        <begin position="219"/>
        <end position="236"/>
    </location>
</feature>
<feature type="transmembrane region" description="Helical" evidence="6">
    <location>
        <begin position="38"/>
        <end position="59"/>
    </location>
</feature>
<dbReference type="InterPro" id="IPR002781">
    <property type="entry name" value="TM_pro_TauE-like"/>
</dbReference>